<dbReference type="Gene3D" id="2.120.10.30">
    <property type="entry name" value="TolB, C-terminal domain"/>
    <property type="match status" value="1"/>
</dbReference>
<evidence type="ECO:0000313" key="5">
    <source>
        <dbReference type="Proteomes" id="UP000620139"/>
    </source>
</evidence>
<evidence type="ECO:0000256" key="2">
    <source>
        <dbReference type="SAM" id="SignalP"/>
    </source>
</evidence>
<accession>A0A931IYN8</accession>
<evidence type="ECO:0000256" key="1">
    <source>
        <dbReference type="ARBA" id="ARBA00022801"/>
    </source>
</evidence>
<dbReference type="AlphaFoldDB" id="A0A931IYN8"/>
<dbReference type="Pfam" id="PF00326">
    <property type="entry name" value="Peptidase_S9"/>
    <property type="match status" value="1"/>
</dbReference>
<proteinExistence type="predicted"/>
<dbReference type="RefSeq" id="WP_198101923.1">
    <property type="nucleotide sequence ID" value="NZ_JAEDAL010000012.1"/>
</dbReference>
<dbReference type="InterPro" id="IPR001375">
    <property type="entry name" value="Peptidase_S9_cat"/>
</dbReference>
<reference evidence="4" key="1">
    <citation type="submission" date="2020-12" db="EMBL/GenBank/DDBJ databases">
        <title>The genome sequence of Inhella sp. 4Y17.</title>
        <authorList>
            <person name="Liu Y."/>
        </authorList>
    </citation>
    <scope>NUCLEOTIDE SEQUENCE</scope>
    <source>
        <strain evidence="4">4Y10</strain>
    </source>
</reference>
<dbReference type="PANTHER" id="PTHR42776:SF27">
    <property type="entry name" value="DIPEPTIDYL PEPTIDASE FAMILY MEMBER 6"/>
    <property type="match status" value="1"/>
</dbReference>
<evidence type="ECO:0000313" key="4">
    <source>
        <dbReference type="EMBL" id="MBH9554307.1"/>
    </source>
</evidence>
<protein>
    <submittedName>
        <fullName evidence="4">S9 family peptidase</fullName>
    </submittedName>
</protein>
<dbReference type="GO" id="GO:0006508">
    <property type="term" value="P:proteolysis"/>
    <property type="evidence" value="ECO:0007669"/>
    <property type="project" value="InterPro"/>
</dbReference>
<dbReference type="PANTHER" id="PTHR42776">
    <property type="entry name" value="SERINE PEPTIDASE S9 FAMILY MEMBER"/>
    <property type="match status" value="1"/>
</dbReference>
<dbReference type="InterPro" id="IPR029058">
    <property type="entry name" value="AB_hydrolase_fold"/>
</dbReference>
<dbReference type="Proteomes" id="UP000620139">
    <property type="component" value="Unassembled WGS sequence"/>
</dbReference>
<dbReference type="SUPFAM" id="SSF69304">
    <property type="entry name" value="Tricorn protease N-terminal domain"/>
    <property type="match status" value="1"/>
</dbReference>
<keyword evidence="1" id="KW-0378">Hydrolase</keyword>
<dbReference type="GO" id="GO:0004252">
    <property type="term" value="F:serine-type endopeptidase activity"/>
    <property type="evidence" value="ECO:0007669"/>
    <property type="project" value="TreeGrafter"/>
</dbReference>
<organism evidence="4 5">
    <name type="scientific">Inhella gelatinilytica</name>
    <dbReference type="NCBI Taxonomy" id="2795030"/>
    <lineage>
        <taxon>Bacteria</taxon>
        <taxon>Pseudomonadati</taxon>
        <taxon>Pseudomonadota</taxon>
        <taxon>Betaproteobacteria</taxon>
        <taxon>Burkholderiales</taxon>
        <taxon>Sphaerotilaceae</taxon>
        <taxon>Inhella</taxon>
    </lineage>
</organism>
<dbReference type="Gene3D" id="3.40.50.1820">
    <property type="entry name" value="alpha/beta hydrolase"/>
    <property type="match status" value="1"/>
</dbReference>
<keyword evidence="5" id="KW-1185">Reference proteome</keyword>
<dbReference type="EMBL" id="JAEDAL010000012">
    <property type="protein sequence ID" value="MBH9554307.1"/>
    <property type="molecule type" value="Genomic_DNA"/>
</dbReference>
<feature type="chain" id="PRO_5038109128" evidence="2">
    <location>
        <begin position="20"/>
        <end position="669"/>
    </location>
</feature>
<dbReference type="InterPro" id="IPR011042">
    <property type="entry name" value="6-blade_b-propeller_TolB-like"/>
</dbReference>
<dbReference type="SUPFAM" id="SSF53474">
    <property type="entry name" value="alpha/beta-Hydrolases"/>
    <property type="match status" value="1"/>
</dbReference>
<gene>
    <name evidence="4" type="ORF">I7X43_15805</name>
</gene>
<feature type="domain" description="Peptidase S9 prolyl oligopeptidase catalytic" evidence="3">
    <location>
        <begin position="450"/>
        <end position="659"/>
    </location>
</feature>
<evidence type="ECO:0000259" key="3">
    <source>
        <dbReference type="Pfam" id="PF00326"/>
    </source>
</evidence>
<feature type="signal peptide" evidence="2">
    <location>
        <begin position="1"/>
        <end position="19"/>
    </location>
</feature>
<sequence>MKRFGVLLSLLLTWGVAAARPEPVAPSIEQLLAAPQVSDVALSPDGQRLALSLKTAGRRVIAVMALPSRQVTVIAQDPDWDLVEPRWVGPQRLIYKSWDFQSTWPNNRAGGHYAIDADAQRPRQLWDTVAQAQAQGRPWHVLTVLGPGAPGSEEVLVSVADRAPPPSADRFPGSDVYALHTRTGKRRLLTLENPGQVQAWVGDAQGRVRAASSLRVDPERGVQQQTWWRPDGEAPWQLLGEQGLEAPSFTPLAFEADGQLLVAARGAGEDTLGLMRWDADAGRPGELLLRHPFADVQRGQLLWGAGGALVGVEVQGLRPERHFFDEAAARLQAQIDQALPGRRNRIDGTGPLHLVISSSDQDPGTLYSYDAAARRLQVLGRHLPGLPVQALARKEGFTYTARDGLRIPAYLTLPPGLPAGVKPPLVVFPHGGPAERDRWGVYWDENEPLVQLLATRGYAVLQPQYRGSFGLGWSLYRKGWRQWFDGSVDDLLDGVEQVVRAGQVDGERVCTMGKSAGGYLAMALLIKAPERFRCGVSWAGTTEMALFFSEPTAAYAGSAWLQHLAPHTHVGPRDETLIRHSSLVRQAARIRVPVLLAYGSADFTVPLAHGTQLRDALQAAGQTPEWVVYPDEAHGWALPAHRLDFARRVEAFMARSLGDRVVTKTEQQK</sequence>
<name>A0A931IYN8_9BURK</name>
<comment type="caution">
    <text evidence="4">The sequence shown here is derived from an EMBL/GenBank/DDBJ whole genome shotgun (WGS) entry which is preliminary data.</text>
</comment>
<keyword evidence="2" id="KW-0732">Signal</keyword>